<keyword evidence="2" id="KW-1185">Reference proteome</keyword>
<sequence>MSRSTDNPASRTLSMACWMEHHGYAVRTAERKAAHHAQCPKGQVSGIACACPNHKPAAAT</sequence>
<accession>A0A919T2Q5</accession>
<evidence type="ECO:0000313" key="2">
    <source>
        <dbReference type="Proteomes" id="UP000680865"/>
    </source>
</evidence>
<reference evidence="1" key="1">
    <citation type="submission" date="2021-03" db="EMBL/GenBank/DDBJ databases">
        <title>Whole genome shotgun sequence of Actinoplanes consettensis NBRC 14913.</title>
        <authorList>
            <person name="Komaki H."/>
            <person name="Tamura T."/>
        </authorList>
    </citation>
    <scope>NUCLEOTIDE SEQUENCE</scope>
    <source>
        <strain evidence="1">NBRC 14913</strain>
    </source>
</reference>
<organism evidence="1 2">
    <name type="scientific">Winogradskya consettensis</name>
    <dbReference type="NCBI Taxonomy" id="113560"/>
    <lineage>
        <taxon>Bacteria</taxon>
        <taxon>Bacillati</taxon>
        <taxon>Actinomycetota</taxon>
        <taxon>Actinomycetes</taxon>
        <taxon>Micromonosporales</taxon>
        <taxon>Micromonosporaceae</taxon>
        <taxon>Winogradskya</taxon>
    </lineage>
</organism>
<gene>
    <name evidence="1" type="ORF">Aco04nite_82990</name>
</gene>
<protein>
    <submittedName>
        <fullName evidence="1">Uncharacterized protein</fullName>
    </submittedName>
</protein>
<proteinExistence type="predicted"/>
<evidence type="ECO:0000313" key="1">
    <source>
        <dbReference type="EMBL" id="GIM82732.1"/>
    </source>
</evidence>
<dbReference type="EMBL" id="BOQP01000052">
    <property type="protein sequence ID" value="GIM82732.1"/>
    <property type="molecule type" value="Genomic_DNA"/>
</dbReference>
<dbReference type="AlphaFoldDB" id="A0A919T2Q5"/>
<dbReference type="Proteomes" id="UP000680865">
    <property type="component" value="Unassembled WGS sequence"/>
</dbReference>
<name>A0A919T2Q5_9ACTN</name>
<comment type="caution">
    <text evidence="1">The sequence shown here is derived from an EMBL/GenBank/DDBJ whole genome shotgun (WGS) entry which is preliminary data.</text>
</comment>